<evidence type="ECO:0000313" key="1">
    <source>
        <dbReference type="EMBL" id="CAJ1971256.1"/>
    </source>
</evidence>
<dbReference type="AlphaFoldDB" id="A0AA86VN79"/>
<sequence>MLYALGVKIGTGRDINVLQSHFFSAEEAWPLLQNVDEWKIALDRKLVRKIVQWGWTYVWVVFMVKSLDIGRSYICGCVGIKELIESCLVMHCEEGQNHVKMHNMVRDGVWQH</sequence>
<dbReference type="Gramene" id="rna-AYBTSS11_LOCUS23255">
    <property type="protein sequence ID" value="CAJ1971256.1"/>
    <property type="gene ID" value="gene-AYBTSS11_LOCUS23255"/>
</dbReference>
<name>A0AA86VN79_9FABA</name>
<dbReference type="EMBL" id="OY731405">
    <property type="protein sequence ID" value="CAJ1971256.1"/>
    <property type="molecule type" value="Genomic_DNA"/>
</dbReference>
<proteinExistence type="predicted"/>
<reference evidence="1" key="1">
    <citation type="submission" date="2023-10" db="EMBL/GenBank/DDBJ databases">
        <authorList>
            <person name="Domelevo Entfellner J.-B."/>
        </authorList>
    </citation>
    <scope>NUCLEOTIDE SEQUENCE</scope>
</reference>
<accession>A0AA86VN79</accession>
<organism evidence="1 2">
    <name type="scientific">Sphenostylis stenocarpa</name>
    <dbReference type="NCBI Taxonomy" id="92480"/>
    <lineage>
        <taxon>Eukaryota</taxon>
        <taxon>Viridiplantae</taxon>
        <taxon>Streptophyta</taxon>
        <taxon>Embryophyta</taxon>
        <taxon>Tracheophyta</taxon>
        <taxon>Spermatophyta</taxon>
        <taxon>Magnoliopsida</taxon>
        <taxon>eudicotyledons</taxon>
        <taxon>Gunneridae</taxon>
        <taxon>Pentapetalae</taxon>
        <taxon>rosids</taxon>
        <taxon>fabids</taxon>
        <taxon>Fabales</taxon>
        <taxon>Fabaceae</taxon>
        <taxon>Papilionoideae</taxon>
        <taxon>50 kb inversion clade</taxon>
        <taxon>NPAAA clade</taxon>
        <taxon>indigoferoid/millettioid clade</taxon>
        <taxon>Phaseoleae</taxon>
        <taxon>Sphenostylis</taxon>
    </lineage>
</organism>
<evidence type="ECO:0000313" key="2">
    <source>
        <dbReference type="Proteomes" id="UP001189624"/>
    </source>
</evidence>
<dbReference type="Proteomes" id="UP001189624">
    <property type="component" value="Chromosome 8"/>
</dbReference>
<evidence type="ECO:0008006" key="3">
    <source>
        <dbReference type="Google" id="ProtNLM"/>
    </source>
</evidence>
<protein>
    <recommendedName>
        <fullName evidence="3">Reverse transcriptase</fullName>
    </recommendedName>
</protein>
<gene>
    <name evidence="1" type="ORF">AYBTSS11_LOCUS23255</name>
</gene>
<keyword evidence="2" id="KW-1185">Reference proteome</keyword>